<feature type="compositionally biased region" description="Polar residues" evidence="1">
    <location>
        <begin position="1"/>
        <end position="26"/>
    </location>
</feature>
<proteinExistence type="predicted"/>
<gene>
    <name evidence="3" type="ORF">BJ085DRAFT_16105</name>
</gene>
<dbReference type="AlphaFoldDB" id="A0A4P9ZTI6"/>
<dbReference type="Pfam" id="PF21720">
    <property type="entry name" value="MIOS_WD40"/>
    <property type="match status" value="1"/>
</dbReference>
<sequence length="664" mass="73971">MSEFGQTGSTQSSLQTPLSGSLSSSARPVEYPPPASSDLDLDTNGSLFRPATTPLASVGGVPQISITHGRNCQVLSYSPHNHKLLAVGLERHRNEHGLLVWDTERLKAASSPIDPSKALRDSSHSSLDRPLVEFSDPLEARSDRPVGVYSFQESVSSVAWLASSQSQLLVGGLAASQRILHLYDIRQTRHVTRFETSAVFGLTADPFDPYRFASHSSQGDIQIWDIRYGLRGVLQIPLLSEGKSTMRKIAFSPHRRGVLASLGTDNDSIRLNCLQTMALPLDGTLENPASSAGPSVDTFLWRTRHIRTDPPAPLATFTWIPHLTPFAHRYRILTVNSSGHLESRKIEELPRVAWDPHGSLAVADEQFSKIFDLQAPPPAEGLPAAASGMTLGQRWDMWNRPLTTRDNRLISILEADVSMVMKRRAEQGYAMDPATNLKLIAHDRPLREAWSWIQDAVNLAEDSDFIAGNIRLGFMGIQKVLRELNKRDVMALKNKQQQQQLQHADYDMTGGGPGGGGEDPIYPGSELDIPRKLALRISGCHFSQSRLEETLLTMEKAGEFEKAAAWALFHNCRERCVVALSKSGIIAMALSAHASRVVDRSNQTYMDEWKQMNRRFMKSTDNSYLRAIFKYYYSEDWSDVLNEQGLSMKERLSIALRFLDDNKL</sequence>
<dbReference type="InterPro" id="IPR036322">
    <property type="entry name" value="WD40_repeat_dom_sf"/>
</dbReference>
<evidence type="ECO:0000313" key="4">
    <source>
        <dbReference type="Proteomes" id="UP000268162"/>
    </source>
</evidence>
<keyword evidence="4" id="KW-1185">Reference proteome</keyword>
<organism evidence="3 4">
    <name type="scientific">Dimargaris cristalligena</name>
    <dbReference type="NCBI Taxonomy" id="215637"/>
    <lineage>
        <taxon>Eukaryota</taxon>
        <taxon>Fungi</taxon>
        <taxon>Fungi incertae sedis</taxon>
        <taxon>Zoopagomycota</taxon>
        <taxon>Kickxellomycotina</taxon>
        <taxon>Dimargaritomycetes</taxon>
        <taxon>Dimargaritales</taxon>
        <taxon>Dimargaritaceae</taxon>
        <taxon>Dimargaris</taxon>
    </lineage>
</organism>
<dbReference type="InterPro" id="IPR015943">
    <property type="entry name" value="WD40/YVTN_repeat-like_dom_sf"/>
</dbReference>
<dbReference type="Pfam" id="PF21719">
    <property type="entry name" value="MIOS_a-sol"/>
    <property type="match status" value="1"/>
</dbReference>
<dbReference type="SMART" id="SM00320">
    <property type="entry name" value="WD40"/>
    <property type="match status" value="3"/>
</dbReference>
<dbReference type="InterPro" id="IPR001680">
    <property type="entry name" value="WD40_rpt"/>
</dbReference>
<dbReference type="STRING" id="215637.A0A4P9ZTI6"/>
<dbReference type="Proteomes" id="UP000268162">
    <property type="component" value="Unassembled WGS sequence"/>
</dbReference>
<evidence type="ECO:0000259" key="2">
    <source>
        <dbReference type="Pfam" id="PF21719"/>
    </source>
</evidence>
<reference evidence="4" key="1">
    <citation type="journal article" date="2018" name="Nat. Microbiol.">
        <title>Leveraging single-cell genomics to expand the fungal tree of life.</title>
        <authorList>
            <person name="Ahrendt S.R."/>
            <person name="Quandt C.A."/>
            <person name="Ciobanu D."/>
            <person name="Clum A."/>
            <person name="Salamov A."/>
            <person name="Andreopoulos B."/>
            <person name="Cheng J.F."/>
            <person name="Woyke T."/>
            <person name="Pelin A."/>
            <person name="Henrissat B."/>
            <person name="Reynolds N.K."/>
            <person name="Benny G.L."/>
            <person name="Smith M.E."/>
            <person name="James T.Y."/>
            <person name="Grigoriev I.V."/>
        </authorList>
    </citation>
    <scope>NUCLEOTIDE SEQUENCE [LARGE SCALE GENOMIC DNA]</scope>
    <source>
        <strain evidence="4">RSA 468</strain>
    </source>
</reference>
<dbReference type="GO" id="GO:1904263">
    <property type="term" value="P:positive regulation of TORC1 signaling"/>
    <property type="evidence" value="ECO:0007669"/>
    <property type="project" value="TreeGrafter"/>
</dbReference>
<evidence type="ECO:0000313" key="3">
    <source>
        <dbReference type="EMBL" id="RKP36894.1"/>
    </source>
</evidence>
<dbReference type="PANTHER" id="PTHR16453:SF9">
    <property type="entry name" value="GATOR COMPLEX PROTEIN MIOS"/>
    <property type="match status" value="1"/>
</dbReference>
<dbReference type="Gene3D" id="2.130.10.10">
    <property type="entry name" value="YVTN repeat-like/Quinoprotein amine dehydrogenase"/>
    <property type="match status" value="1"/>
</dbReference>
<feature type="region of interest" description="Disordered" evidence="1">
    <location>
        <begin position="1"/>
        <end position="48"/>
    </location>
</feature>
<dbReference type="PANTHER" id="PTHR16453">
    <property type="entry name" value="WD40 DOMAIN-CONTAINING PROTEIN MIO FAMILY MEMBER"/>
    <property type="match status" value="1"/>
</dbReference>
<dbReference type="SUPFAM" id="SSF50978">
    <property type="entry name" value="WD40 repeat-like"/>
    <property type="match status" value="1"/>
</dbReference>
<dbReference type="EMBL" id="ML002577">
    <property type="protein sequence ID" value="RKP36894.1"/>
    <property type="molecule type" value="Genomic_DNA"/>
</dbReference>
<dbReference type="InterPro" id="IPR037593">
    <property type="entry name" value="MIOS/Sea4"/>
</dbReference>
<accession>A0A4P9ZTI6</accession>
<evidence type="ECO:0000256" key="1">
    <source>
        <dbReference type="SAM" id="MobiDB-lite"/>
    </source>
</evidence>
<feature type="domain" description="MIOS-like alpha-solenoid" evidence="2">
    <location>
        <begin position="421"/>
        <end position="658"/>
    </location>
</feature>
<protein>
    <recommendedName>
        <fullName evidence="2">MIOS-like alpha-solenoid domain-containing protein</fullName>
    </recommendedName>
</protein>
<dbReference type="GO" id="GO:0005737">
    <property type="term" value="C:cytoplasm"/>
    <property type="evidence" value="ECO:0007669"/>
    <property type="project" value="TreeGrafter"/>
</dbReference>
<dbReference type="InterPro" id="IPR049092">
    <property type="entry name" value="MIOS_a-sol"/>
</dbReference>
<feature type="non-terminal residue" evidence="3">
    <location>
        <position position="664"/>
    </location>
</feature>
<name>A0A4P9ZTI6_9FUNG</name>